<evidence type="ECO:0000313" key="2">
    <source>
        <dbReference type="EMBL" id="TEB21798.1"/>
    </source>
</evidence>
<evidence type="ECO:0000256" key="1">
    <source>
        <dbReference type="SAM" id="SignalP"/>
    </source>
</evidence>
<evidence type="ECO:0000313" key="3">
    <source>
        <dbReference type="Proteomes" id="UP000298030"/>
    </source>
</evidence>
<keyword evidence="1" id="KW-0732">Signal</keyword>
<organism evidence="2 3">
    <name type="scientific">Coprinellus micaceus</name>
    <name type="common">Glistening ink-cap mushroom</name>
    <name type="synonym">Coprinus micaceus</name>
    <dbReference type="NCBI Taxonomy" id="71717"/>
    <lineage>
        <taxon>Eukaryota</taxon>
        <taxon>Fungi</taxon>
        <taxon>Dikarya</taxon>
        <taxon>Basidiomycota</taxon>
        <taxon>Agaricomycotina</taxon>
        <taxon>Agaricomycetes</taxon>
        <taxon>Agaricomycetidae</taxon>
        <taxon>Agaricales</taxon>
        <taxon>Agaricineae</taxon>
        <taxon>Psathyrellaceae</taxon>
        <taxon>Coprinellus</taxon>
    </lineage>
</organism>
<comment type="caution">
    <text evidence="2">The sequence shown here is derived from an EMBL/GenBank/DDBJ whole genome shotgun (WGS) entry which is preliminary data.</text>
</comment>
<dbReference type="Proteomes" id="UP000298030">
    <property type="component" value="Unassembled WGS sequence"/>
</dbReference>
<accession>A0A4Y7SJG2</accession>
<reference evidence="2 3" key="1">
    <citation type="journal article" date="2019" name="Nat. Ecol. Evol.">
        <title>Megaphylogeny resolves global patterns of mushroom evolution.</title>
        <authorList>
            <person name="Varga T."/>
            <person name="Krizsan K."/>
            <person name="Foldi C."/>
            <person name="Dima B."/>
            <person name="Sanchez-Garcia M."/>
            <person name="Sanchez-Ramirez S."/>
            <person name="Szollosi G.J."/>
            <person name="Szarkandi J.G."/>
            <person name="Papp V."/>
            <person name="Albert L."/>
            <person name="Andreopoulos W."/>
            <person name="Angelini C."/>
            <person name="Antonin V."/>
            <person name="Barry K.W."/>
            <person name="Bougher N.L."/>
            <person name="Buchanan P."/>
            <person name="Buyck B."/>
            <person name="Bense V."/>
            <person name="Catcheside P."/>
            <person name="Chovatia M."/>
            <person name="Cooper J."/>
            <person name="Damon W."/>
            <person name="Desjardin D."/>
            <person name="Finy P."/>
            <person name="Geml J."/>
            <person name="Haridas S."/>
            <person name="Hughes K."/>
            <person name="Justo A."/>
            <person name="Karasinski D."/>
            <person name="Kautmanova I."/>
            <person name="Kiss B."/>
            <person name="Kocsube S."/>
            <person name="Kotiranta H."/>
            <person name="LaButti K.M."/>
            <person name="Lechner B.E."/>
            <person name="Liimatainen K."/>
            <person name="Lipzen A."/>
            <person name="Lukacs Z."/>
            <person name="Mihaltcheva S."/>
            <person name="Morgado L.N."/>
            <person name="Niskanen T."/>
            <person name="Noordeloos M.E."/>
            <person name="Ohm R.A."/>
            <person name="Ortiz-Santana B."/>
            <person name="Ovrebo C."/>
            <person name="Racz N."/>
            <person name="Riley R."/>
            <person name="Savchenko A."/>
            <person name="Shiryaev A."/>
            <person name="Soop K."/>
            <person name="Spirin V."/>
            <person name="Szebenyi C."/>
            <person name="Tomsovsky M."/>
            <person name="Tulloss R.E."/>
            <person name="Uehling J."/>
            <person name="Grigoriev I.V."/>
            <person name="Vagvolgyi C."/>
            <person name="Papp T."/>
            <person name="Martin F.M."/>
            <person name="Miettinen O."/>
            <person name="Hibbett D.S."/>
            <person name="Nagy L.G."/>
        </authorList>
    </citation>
    <scope>NUCLEOTIDE SEQUENCE [LARGE SCALE GENOMIC DNA]</scope>
    <source>
        <strain evidence="2 3">FP101781</strain>
    </source>
</reference>
<dbReference type="OrthoDB" id="3024574at2759"/>
<feature type="chain" id="PRO_5021239616" evidence="1">
    <location>
        <begin position="19"/>
        <end position="120"/>
    </location>
</feature>
<sequence>MRFLLFILSFLYITSAVAFGSVVARRASPVSSSELETLTNAQRLARGLPPRAPKRLYAPTRVRRDPLPSSAPVCLYLSTIQTNVGSYMSLKITTTSLSAYNVGPGSARYDLLINTFVAAP</sequence>
<name>A0A4Y7SJG2_COPMI</name>
<dbReference type="AlphaFoldDB" id="A0A4Y7SJG2"/>
<keyword evidence="3" id="KW-1185">Reference proteome</keyword>
<feature type="signal peptide" evidence="1">
    <location>
        <begin position="1"/>
        <end position="18"/>
    </location>
</feature>
<dbReference type="EMBL" id="QPFP01000102">
    <property type="protein sequence ID" value="TEB21798.1"/>
    <property type="molecule type" value="Genomic_DNA"/>
</dbReference>
<gene>
    <name evidence="2" type="ORF">FA13DRAFT_1799468</name>
</gene>
<proteinExistence type="predicted"/>
<protein>
    <submittedName>
        <fullName evidence="2">Uncharacterized protein</fullName>
    </submittedName>
</protein>